<keyword evidence="4" id="KW-1185">Reference proteome</keyword>
<evidence type="ECO:0000256" key="1">
    <source>
        <dbReference type="ARBA" id="ARBA00004370"/>
    </source>
</evidence>
<dbReference type="EMBL" id="JBHLZU010000021">
    <property type="protein sequence ID" value="MFB9907525.1"/>
    <property type="molecule type" value="Genomic_DNA"/>
</dbReference>
<evidence type="ECO:0000313" key="4">
    <source>
        <dbReference type="Proteomes" id="UP001589693"/>
    </source>
</evidence>
<dbReference type="PANTHER" id="PTHR37042:SF4">
    <property type="entry name" value="OUTER MEMBRANE PROTEIN RV1973"/>
    <property type="match status" value="1"/>
</dbReference>
<keyword evidence="2" id="KW-0472">Membrane</keyword>
<evidence type="ECO:0000256" key="2">
    <source>
        <dbReference type="ARBA" id="ARBA00023136"/>
    </source>
</evidence>
<comment type="caution">
    <text evidence="3">The sequence shown here is derived from an EMBL/GenBank/DDBJ whole genome shotgun (WGS) entry which is preliminary data.</text>
</comment>
<dbReference type="Proteomes" id="UP001589693">
    <property type="component" value="Unassembled WGS sequence"/>
</dbReference>
<reference evidence="3 4" key="1">
    <citation type="submission" date="2024-09" db="EMBL/GenBank/DDBJ databases">
        <authorList>
            <person name="Sun Q."/>
            <person name="Mori K."/>
        </authorList>
    </citation>
    <scope>NUCLEOTIDE SEQUENCE [LARGE SCALE GENOMIC DNA]</scope>
    <source>
        <strain evidence="3 4">TBRC 7907</strain>
    </source>
</reference>
<name>A0ABV6A2Z7_9PSEU</name>
<organism evidence="3 4">
    <name type="scientific">Allokutzneria oryzae</name>
    <dbReference type="NCBI Taxonomy" id="1378989"/>
    <lineage>
        <taxon>Bacteria</taxon>
        <taxon>Bacillati</taxon>
        <taxon>Actinomycetota</taxon>
        <taxon>Actinomycetes</taxon>
        <taxon>Pseudonocardiales</taxon>
        <taxon>Pseudonocardiaceae</taxon>
        <taxon>Allokutzneria</taxon>
    </lineage>
</organism>
<gene>
    <name evidence="3" type="ORF">ACFFQA_26635</name>
</gene>
<sequence>MRVLAAVLAVLTVAAGWAWWSAESPAQHRDEALRAGQRSLAVFNTLDHRRVDEGLRRWLEESAGGLNEEFRRMSAESKDQIRQARTVTEGRVTDAALTELDGNAGTAKLIASVEVAVTPDGGPPATKRNRYQADLLRTPSGWKTTSLTPVPLSAPGP</sequence>
<accession>A0ABV6A2Z7</accession>
<dbReference type="RefSeq" id="WP_377857848.1">
    <property type="nucleotide sequence ID" value="NZ_JBHLZU010000021.1"/>
</dbReference>
<comment type="subcellular location">
    <subcellularLocation>
        <location evidence="1">Membrane</location>
    </subcellularLocation>
</comment>
<evidence type="ECO:0008006" key="5">
    <source>
        <dbReference type="Google" id="ProtNLM"/>
    </source>
</evidence>
<evidence type="ECO:0000313" key="3">
    <source>
        <dbReference type="EMBL" id="MFB9907525.1"/>
    </source>
</evidence>
<proteinExistence type="predicted"/>
<dbReference type="PANTHER" id="PTHR37042">
    <property type="entry name" value="OUTER MEMBRANE PROTEIN RV1973"/>
    <property type="match status" value="1"/>
</dbReference>
<protein>
    <recommendedName>
        <fullName evidence="5">Mce-associated membrane protein</fullName>
    </recommendedName>
</protein>